<organism evidence="2 3">
    <name type="scientific">Limosa lapponica baueri</name>
    <dbReference type="NCBI Taxonomy" id="1758121"/>
    <lineage>
        <taxon>Eukaryota</taxon>
        <taxon>Metazoa</taxon>
        <taxon>Chordata</taxon>
        <taxon>Craniata</taxon>
        <taxon>Vertebrata</taxon>
        <taxon>Euteleostomi</taxon>
        <taxon>Archelosauria</taxon>
        <taxon>Archosauria</taxon>
        <taxon>Dinosauria</taxon>
        <taxon>Saurischia</taxon>
        <taxon>Theropoda</taxon>
        <taxon>Coelurosauria</taxon>
        <taxon>Aves</taxon>
        <taxon>Neognathae</taxon>
        <taxon>Neoaves</taxon>
        <taxon>Charadriiformes</taxon>
        <taxon>Scolopacidae</taxon>
        <taxon>Limosa</taxon>
    </lineage>
</organism>
<evidence type="ECO:0000313" key="3">
    <source>
        <dbReference type="Proteomes" id="UP000233556"/>
    </source>
</evidence>
<protein>
    <submittedName>
        <fullName evidence="2">Uncharacterized protein</fullName>
    </submittedName>
</protein>
<proteinExistence type="predicted"/>
<evidence type="ECO:0000256" key="1">
    <source>
        <dbReference type="SAM" id="MobiDB-lite"/>
    </source>
</evidence>
<dbReference type="EMBL" id="KZ506846">
    <property type="protein sequence ID" value="PKU38143.1"/>
    <property type="molecule type" value="Genomic_DNA"/>
</dbReference>
<evidence type="ECO:0000313" key="2">
    <source>
        <dbReference type="EMBL" id="PKU38143.1"/>
    </source>
</evidence>
<reference evidence="3" key="2">
    <citation type="submission" date="2017-12" db="EMBL/GenBank/DDBJ databases">
        <title>Genome sequence of the Bar-tailed Godwit (Limosa lapponica baueri).</title>
        <authorList>
            <person name="Lima N.C.B."/>
            <person name="Parody-Merino A.M."/>
            <person name="Battley P.F."/>
            <person name="Fidler A.E."/>
            <person name="Prosdocimi F."/>
        </authorList>
    </citation>
    <scope>NUCLEOTIDE SEQUENCE [LARGE SCALE GENOMIC DNA]</scope>
</reference>
<reference evidence="3" key="1">
    <citation type="submission" date="2017-11" db="EMBL/GenBank/DDBJ databases">
        <authorList>
            <person name="Lima N.C."/>
            <person name="Parody-Merino A.M."/>
            <person name="Battley P.F."/>
            <person name="Fidler A.E."/>
            <person name="Prosdocimi F."/>
        </authorList>
    </citation>
    <scope>NUCLEOTIDE SEQUENCE [LARGE SCALE GENOMIC DNA]</scope>
</reference>
<feature type="region of interest" description="Disordered" evidence="1">
    <location>
        <begin position="23"/>
        <end position="84"/>
    </location>
</feature>
<dbReference type="AlphaFoldDB" id="A0A2I0TWQ5"/>
<sequence>MLCRGANAMPKPRVHLCRQPDIVPNRYRSANPPLTVTPPPSLPVRLPQPRPQAEPRGLCQPPQPLRGPLGAPLTFPTAASCPGI</sequence>
<feature type="compositionally biased region" description="Pro residues" evidence="1">
    <location>
        <begin position="35"/>
        <end position="52"/>
    </location>
</feature>
<name>A0A2I0TWQ5_LIMLA</name>
<accession>A0A2I0TWQ5</accession>
<keyword evidence="3" id="KW-1185">Reference proteome</keyword>
<gene>
    <name evidence="2" type="ORF">llap_11554</name>
</gene>
<dbReference type="Proteomes" id="UP000233556">
    <property type="component" value="Unassembled WGS sequence"/>
</dbReference>